<accession>A0A974BPE4</accession>
<feature type="compositionally biased region" description="Polar residues" evidence="1">
    <location>
        <begin position="25"/>
        <end position="61"/>
    </location>
</feature>
<dbReference type="AlphaFoldDB" id="A0A974BPE4"/>
<gene>
    <name evidence="2" type="ORF">XELAEV_18000357mg</name>
</gene>
<dbReference type="Proteomes" id="UP000694892">
    <property type="component" value="Unassembled WGS sequence"/>
</dbReference>
<organism evidence="2">
    <name type="scientific">Xenopus laevis</name>
    <name type="common">African clawed frog</name>
    <dbReference type="NCBI Taxonomy" id="8355"/>
    <lineage>
        <taxon>Eukaryota</taxon>
        <taxon>Metazoa</taxon>
        <taxon>Chordata</taxon>
        <taxon>Craniata</taxon>
        <taxon>Vertebrata</taxon>
        <taxon>Euteleostomi</taxon>
        <taxon>Amphibia</taxon>
        <taxon>Batrachia</taxon>
        <taxon>Anura</taxon>
        <taxon>Pipoidea</taxon>
        <taxon>Pipidae</taxon>
        <taxon>Xenopodinae</taxon>
        <taxon>Xenopus</taxon>
        <taxon>Xenopus</taxon>
    </lineage>
</organism>
<name>A0A974BPE4_XENLA</name>
<reference evidence="2" key="1">
    <citation type="submission" date="2016-05" db="EMBL/GenBank/DDBJ databases">
        <title>WGS assembly of Xenopus laevis.</title>
        <authorList>
            <person name="Session A."/>
            <person name="Uno Y."/>
            <person name="Kwon T."/>
            <person name="Chapman J."/>
            <person name="Toyoda A."/>
            <person name="Takahashi S."/>
            <person name="Fukui A."/>
            <person name="Hikosaka A."/>
            <person name="Putnam N."/>
            <person name="Stites J."/>
            <person name="Van Heeringen S."/>
            <person name="Quigley I."/>
            <person name="Heinz S."/>
            <person name="Hellsten U."/>
            <person name="Lyons J."/>
            <person name="Suzuki A."/>
            <person name="Kondo M."/>
            <person name="Ogino H."/>
            <person name="Ochi H."/>
            <person name="Bogdanovic O."/>
            <person name="Lister R."/>
            <person name="Georgiou G."/>
            <person name="Paranjpe S."/>
            <person name="Van Kruijsbergen I."/>
            <person name="Mozaffari S."/>
            <person name="Shu S."/>
            <person name="Schmutz J."/>
            <person name="Jenkins J."/>
            <person name="Grimwood J."/>
            <person name="Carlson J."/>
            <person name="Mitros T."/>
            <person name="Simakov O."/>
            <person name="Heald R."/>
            <person name="Miller K."/>
            <person name="Haudenschild C."/>
            <person name="Kuroki Y."/>
            <person name="Tanaka T."/>
            <person name="Michiue T."/>
            <person name="Watanabe M."/>
            <person name="Kinoshita T."/>
            <person name="Ohta Y."/>
            <person name="Mawaribuchi S."/>
            <person name="Suzuki Y."/>
            <person name="Haramoto Y."/>
            <person name="Yamamoto T."/>
            <person name="Takagi C."/>
            <person name="Kitzman J."/>
            <person name="Shendure J."/>
            <person name="Nakayama T."/>
            <person name="Izutsu Y."/>
            <person name="Robert J."/>
            <person name="Dichmann D."/>
            <person name="Flajnik M."/>
            <person name="Houston D."/>
            <person name="Marcotte E."/>
            <person name="Wallingford J."/>
            <person name="Ito Y."/>
            <person name="Asashima M."/>
            <person name="Ueno N."/>
            <person name="Matsuda Y."/>
            <person name="Jan Veenstra G."/>
            <person name="Fujiyama A."/>
            <person name="Harland R."/>
            <person name="Taira M."/>
            <person name="Rokhsar D.S."/>
        </authorList>
    </citation>
    <scope>NUCLEOTIDE SEQUENCE</scope>
    <source>
        <strain evidence="2">J</strain>
        <tissue evidence="2">Blood</tissue>
    </source>
</reference>
<evidence type="ECO:0000256" key="1">
    <source>
        <dbReference type="SAM" id="MobiDB-lite"/>
    </source>
</evidence>
<feature type="region of interest" description="Disordered" evidence="1">
    <location>
        <begin position="11"/>
        <end position="61"/>
    </location>
</feature>
<sequence length="100" mass="10371">MGDVPRVLQVGVATSRPRSAPAVTAPQQSSSHSPAINLTNSPQSISRPQTSTPGPGITQQAVLLGNAPSPALTASQAQMYLRAQMVRNQPITCAPCDPNQ</sequence>
<protein>
    <submittedName>
        <fullName evidence="2">Uncharacterized protein</fullName>
    </submittedName>
</protein>
<dbReference type="EMBL" id="KV480228">
    <property type="protein sequence ID" value="OCT55627.1"/>
    <property type="molecule type" value="Genomic_DNA"/>
</dbReference>
<proteinExistence type="predicted"/>
<evidence type="ECO:0000313" key="2">
    <source>
        <dbReference type="EMBL" id="OCT55627.1"/>
    </source>
</evidence>